<reference evidence="10" key="1">
    <citation type="submission" date="2021-03" db="EMBL/GenBank/DDBJ databases">
        <title>novel species isolated from a fishpond in China.</title>
        <authorList>
            <person name="Lu H."/>
            <person name="Cai Z."/>
        </authorList>
    </citation>
    <scope>NUCLEOTIDE SEQUENCE</scope>
    <source>
        <strain evidence="10">JCM 30855</strain>
    </source>
</reference>
<feature type="transmembrane region" description="Helical" evidence="6">
    <location>
        <begin position="453"/>
        <end position="477"/>
    </location>
</feature>
<evidence type="ECO:0000259" key="9">
    <source>
        <dbReference type="Pfam" id="PF13567"/>
    </source>
</evidence>
<dbReference type="PANTHER" id="PTHR30619:SF1">
    <property type="entry name" value="RECOMBINATION PROTEIN 2"/>
    <property type="match status" value="1"/>
</dbReference>
<protein>
    <submittedName>
        <fullName evidence="10">DNA internalization-related competence protein ComEC/Rec2</fullName>
    </submittedName>
</protein>
<gene>
    <name evidence="10" type="ORF">J0A66_05390</name>
</gene>
<dbReference type="Pfam" id="PF00753">
    <property type="entry name" value="Lactamase_B"/>
    <property type="match status" value="1"/>
</dbReference>
<feature type="domain" description="DUF4131" evidence="9">
    <location>
        <begin position="21"/>
        <end position="169"/>
    </location>
</feature>
<dbReference type="Pfam" id="PF13567">
    <property type="entry name" value="DUF4131"/>
    <property type="match status" value="1"/>
</dbReference>
<evidence type="ECO:0000313" key="10">
    <source>
        <dbReference type="EMBL" id="MBN7824657.1"/>
    </source>
</evidence>
<dbReference type="InterPro" id="IPR004477">
    <property type="entry name" value="ComEC_N"/>
</dbReference>
<proteinExistence type="predicted"/>
<dbReference type="NCBIfam" id="TIGR00360">
    <property type="entry name" value="ComEC_N-term"/>
    <property type="match status" value="1"/>
</dbReference>
<comment type="subcellular location">
    <subcellularLocation>
        <location evidence="1">Cell membrane</location>
        <topology evidence="1">Multi-pass membrane protein</topology>
    </subcellularLocation>
</comment>
<keyword evidence="5 6" id="KW-0472">Membrane</keyword>
<dbReference type="GO" id="GO:0030420">
    <property type="term" value="P:establishment of competence for transformation"/>
    <property type="evidence" value="ECO:0007669"/>
    <property type="project" value="InterPro"/>
</dbReference>
<dbReference type="InterPro" id="IPR004797">
    <property type="entry name" value="Competence_ComEC/Rec2"/>
</dbReference>
<dbReference type="Gene3D" id="3.60.15.10">
    <property type="entry name" value="Ribonuclease Z/Hydroxyacylglutathione hydrolase-like"/>
    <property type="match status" value="2"/>
</dbReference>
<dbReference type="InterPro" id="IPR052159">
    <property type="entry name" value="Competence_DNA_uptake"/>
</dbReference>
<dbReference type="RefSeq" id="WP_206572753.1">
    <property type="nucleotide sequence ID" value="NZ_JAFKCV010000002.1"/>
</dbReference>
<keyword evidence="4 6" id="KW-1133">Transmembrane helix</keyword>
<feature type="transmembrane region" description="Helical" evidence="6">
    <location>
        <begin position="289"/>
        <end position="306"/>
    </location>
</feature>
<keyword evidence="3 6" id="KW-0812">Transmembrane</keyword>
<evidence type="ECO:0000256" key="1">
    <source>
        <dbReference type="ARBA" id="ARBA00004651"/>
    </source>
</evidence>
<name>A0A939IQJ4_9ALTE</name>
<feature type="transmembrane region" description="Helical" evidence="6">
    <location>
        <begin position="20"/>
        <end position="39"/>
    </location>
</feature>
<dbReference type="InterPro" id="IPR025405">
    <property type="entry name" value="DUF4131"/>
</dbReference>
<feature type="transmembrane region" description="Helical" evidence="6">
    <location>
        <begin position="227"/>
        <end position="251"/>
    </location>
</feature>
<keyword evidence="2" id="KW-1003">Cell membrane</keyword>
<feature type="transmembrane region" description="Helical" evidence="6">
    <location>
        <begin position="428"/>
        <end position="447"/>
    </location>
</feature>
<evidence type="ECO:0000259" key="7">
    <source>
        <dbReference type="Pfam" id="PF00753"/>
    </source>
</evidence>
<evidence type="ECO:0000256" key="6">
    <source>
        <dbReference type="SAM" id="Phobius"/>
    </source>
</evidence>
<evidence type="ECO:0000256" key="2">
    <source>
        <dbReference type="ARBA" id="ARBA00022475"/>
    </source>
</evidence>
<dbReference type="EMBL" id="JAFKCV010000002">
    <property type="protein sequence ID" value="MBN7824657.1"/>
    <property type="molecule type" value="Genomic_DNA"/>
</dbReference>
<feature type="domain" description="Metallo-beta-lactamase" evidence="7">
    <location>
        <begin position="512"/>
        <end position="674"/>
    </location>
</feature>
<dbReference type="InterPro" id="IPR001279">
    <property type="entry name" value="Metallo-B-lactamas"/>
</dbReference>
<feature type="transmembrane region" description="Helical" evidence="6">
    <location>
        <begin position="263"/>
        <end position="283"/>
    </location>
</feature>
<feature type="domain" description="ComEC/Rec2-related protein" evidence="8">
    <location>
        <begin position="203"/>
        <end position="478"/>
    </location>
</feature>
<evidence type="ECO:0000313" key="11">
    <source>
        <dbReference type="Proteomes" id="UP000664654"/>
    </source>
</evidence>
<organism evidence="10 11">
    <name type="scientific">Bowmanella dokdonensis</name>
    <dbReference type="NCBI Taxonomy" id="751969"/>
    <lineage>
        <taxon>Bacteria</taxon>
        <taxon>Pseudomonadati</taxon>
        <taxon>Pseudomonadota</taxon>
        <taxon>Gammaproteobacteria</taxon>
        <taxon>Alteromonadales</taxon>
        <taxon>Alteromonadaceae</taxon>
        <taxon>Bowmanella</taxon>
    </lineage>
</organism>
<evidence type="ECO:0000256" key="4">
    <source>
        <dbReference type="ARBA" id="ARBA00022989"/>
    </source>
</evidence>
<comment type="caution">
    <text evidence="10">The sequence shown here is derived from an EMBL/GenBank/DDBJ whole genome shotgun (WGS) entry which is preliminary data.</text>
</comment>
<sequence length="748" mass="82725">MDVWVFSFITGSVSSLVWPVLPPVWCLPLLLLFALVLAYRFRLILLSGLLTGAVWMASVGHWQIAWQLPADKIRQEVTLSGRIESLTQTGPRQRFNLQLDSLDGQPVGWHSPQIRLSWQSPPWPLKQGQRVILRARLKPPHGTVNQGGFNYQRWLLSSGIRATGYVIGKQDNQLLDDSVSLRQRWLDRLAALELEQGAWLAALTLGYRGWLQPADWLLVQRTGIAHLIAISGLHLGIVSGLGYSLLAWVLARGLGRGRQSLNLHKLALSAALLLALAYAALAGFSLPTARAWLMLSLVIILLWTHRHWRPRRLFLYAMAAFILLFPLSLLSLSFWLSFAAILIIWLVFWRWPVVRTDFSFATAGLSMLRIQLALSLLMLPLVAWQFNLVSFAAPLVNLLAVPVVTLLLVPLCLLALLTLVLVPPLGGWLFGLADSLVALGLSALRWADGLAWAAVNIAAIPLAVWICFALALVVLFLPRLPFSRLHGLWLCLPFLTWTLPGRDPAWHVEVLDVGQGLSVLVHRHGQALVYDTGPAYPSGYNAVEGQLLPLLGSLGIRRLDWLFISHQDNDHAGGQSQLLQALPVQQLMAGERCQAPWTGLWQGLTLTLLWPPAGFAGNENDRSCILHVSDGRHSLLLPGDIGASVEHLLPAGSLKADILLAPHHGSNTSSSGPFIQAVSAAHVVFSQGYLNRWGFPGPEVVARYRRAGARLYQTAEEGQISFRIADGRIEVRTFRGDVAPYWYMRLGK</sequence>
<dbReference type="NCBIfam" id="TIGR00361">
    <property type="entry name" value="ComEC_Rec2"/>
    <property type="match status" value="1"/>
</dbReference>
<keyword evidence="11" id="KW-1185">Reference proteome</keyword>
<feature type="transmembrane region" description="Helical" evidence="6">
    <location>
        <begin position="313"/>
        <end position="329"/>
    </location>
</feature>
<dbReference type="InterPro" id="IPR036866">
    <property type="entry name" value="RibonucZ/Hydroxyglut_hydro"/>
</dbReference>
<feature type="transmembrane region" description="Helical" evidence="6">
    <location>
        <begin position="372"/>
        <end position="393"/>
    </location>
</feature>
<dbReference type="InterPro" id="IPR035681">
    <property type="entry name" value="ComA-like_MBL"/>
</dbReference>
<dbReference type="Pfam" id="PF03772">
    <property type="entry name" value="Competence"/>
    <property type="match status" value="1"/>
</dbReference>
<dbReference type="SUPFAM" id="SSF56281">
    <property type="entry name" value="Metallo-hydrolase/oxidoreductase"/>
    <property type="match status" value="1"/>
</dbReference>
<dbReference type="CDD" id="cd07731">
    <property type="entry name" value="ComA-like_MBL-fold"/>
    <property type="match status" value="1"/>
</dbReference>
<dbReference type="AlphaFoldDB" id="A0A939IQJ4"/>
<accession>A0A939IQJ4</accession>
<dbReference type="Proteomes" id="UP000664654">
    <property type="component" value="Unassembled WGS sequence"/>
</dbReference>
<evidence type="ECO:0000256" key="3">
    <source>
        <dbReference type="ARBA" id="ARBA00022692"/>
    </source>
</evidence>
<feature type="transmembrane region" description="Helical" evidence="6">
    <location>
        <begin position="399"/>
        <end position="421"/>
    </location>
</feature>
<evidence type="ECO:0000256" key="5">
    <source>
        <dbReference type="ARBA" id="ARBA00023136"/>
    </source>
</evidence>
<dbReference type="PANTHER" id="PTHR30619">
    <property type="entry name" value="DNA INTERNALIZATION/COMPETENCE PROTEIN COMEC/REC2"/>
    <property type="match status" value="1"/>
</dbReference>
<evidence type="ECO:0000259" key="8">
    <source>
        <dbReference type="Pfam" id="PF03772"/>
    </source>
</evidence>
<dbReference type="GO" id="GO:0005886">
    <property type="term" value="C:plasma membrane"/>
    <property type="evidence" value="ECO:0007669"/>
    <property type="project" value="UniProtKB-SubCell"/>
</dbReference>